<evidence type="ECO:0000313" key="2">
    <source>
        <dbReference type="EMBL" id="MDT7043602.1"/>
    </source>
</evidence>
<evidence type="ECO:0000259" key="1">
    <source>
        <dbReference type="Pfam" id="PF07589"/>
    </source>
</evidence>
<proteinExistence type="predicted"/>
<dbReference type="InterPro" id="IPR013424">
    <property type="entry name" value="Ice-binding_C"/>
</dbReference>
<dbReference type="NCBIfam" id="TIGR02595">
    <property type="entry name" value="PEP_CTERM"/>
    <property type="match status" value="1"/>
</dbReference>
<reference evidence="2 3" key="1">
    <citation type="journal article" date="2023" name="ISME J.">
        <title>Cultivation and genomic characterization of novel and ubiquitous marine nitrite-oxidizing bacteria from the Nitrospirales.</title>
        <authorList>
            <person name="Mueller A.J."/>
            <person name="Daebeler A."/>
            <person name="Herbold C.W."/>
            <person name="Kirkegaard R.H."/>
            <person name="Daims H."/>
        </authorList>
    </citation>
    <scope>NUCLEOTIDE SEQUENCE [LARGE SCALE GENOMIC DNA]</scope>
    <source>
        <strain evidence="2 3">EB</strain>
    </source>
</reference>
<dbReference type="EMBL" id="JAQOUE010000001">
    <property type="protein sequence ID" value="MDT7043602.1"/>
    <property type="molecule type" value="Genomic_DNA"/>
</dbReference>
<name>A0ABU3KBQ1_9BACT</name>
<dbReference type="Pfam" id="PF07589">
    <property type="entry name" value="PEP-CTERM"/>
    <property type="match status" value="1"/>
</dbReference>
<sequence length="268" mass="28473">MKQTLWSVGFCLALVGLTANPAKGVTLDFESLLHGDVVRNQFASSGVTVSVSNPNESNDMFDLGVIFNADPLAHPGISDDDLQGPNWSTGNLSTNTVLGNILIIQENLNNRPLGSDYETDSSGQVVKITDPLKVDDEGRRPAGSIFFDFTSNITNFGFDLVDIEQVSADLGAVRFFSDSSSVTPILDIDLNTLLTANSAVVGNNSINRIAPIDLTGLGAIRRAEVKFGGSGGLDNVTADAVPEPSTVLLMGSGLAGLAWWRWRRKSSS</sequence>
<evidence type="ECO:0000313" key="3">
    <source>
        <dbReference type="Proteomes" id="UP001250932"/>
    </source>
</evidence>
<organism evidence="2 3">
    <name type="scientific">Candidatus Nitronereus thalassa</name>
    <dbReference type="NCBI Taxonomy" id="3020898"/>
    <lineage>
        <taxon>Bacteria</taxon>
        <taxon>Pseudomonadati</taxon>
        <taxon>Nitrospirota</taxon>
        <taxon>Nitrospiria</taxon>
        <taxon>Nitrospirales</taxon>
        <taxon>Nitrospiraceae</taxon>
        <taxon>Candidatus Nitronereus</taxon>
    </lineage>
</organism>
<gene>
    <name evidence="2" type="ORF">PPG34_14690</name>
</gene>
<dbReference type="Proteomes" id="UP001250932">
    <property type="component" value="Unassembled WGS sequence"/>
</dbReference>
<protein>
    <submittedName>
        <fullName evidence="2">PEP-CTERM sorting domain-containing protein</fullName>
    </submittedName>
</protein>
<feature type="domain" description="Ice-binding protein C-terminal" evidence="1">
    <location>
        <begin position="240"/>
        <end position="263"/>
    </location>
</feature>
<dbReference type="RefSeq" id="WP_313834168.1">
    <property type="nucleotide sequence ID" value="NZ_JAQOUE010000001.1"/>
</dbReference>
<keyword evidence="3" id="KW-1185">Reference proteome</keyword>
<comment type="caution">
    <text evidence="2">The sequence shown here is derived from an EMBL/GenBank/DDBJ whole genome shotgun (WGS) entry which is preliminary data.</text>
</comment>
<accession>A0ABU3KBQ1</accession>